<dbReference type="GO" id="GO:0003677">
    <property type="term" value="F:DNA binding"/>
    <property type="evidence" value="ECO:0007669"/>
    <property type="project" value="UniProtKB-KW"/>
</dbReference>
<dbReference type="SMART" id="SM00895">
    <property type="entry name" value="FCD"/>
    <property type="match status" value="1"/>
</dbReference>
<gene>
    <name evidence="5" type="ORF">C5L14_07325</name>
</gene>
<evidence type="ECO:0000256" key="3">
    <source>
        <dbReference type="ARBA" id="ARBA00023163"/>
    </source>
</evidence>
<proteinExistence type="predicted"/>
<dbReference type="GO" id="GO:0003700">
    <property type="term" value="F:DNA-binding transcription factor activity"/>
    <property type="evidence" value="ECO:0007669"/>
    <property type="project" value="InterPro"/>
</dbReference>
<keyword evidence="3" id="KW-0804">Transcription</keyword>
<keyword evidence="2" id="KW-0238">DNA-binding</keyword>
<dbReference type="InterPro" id="IPR000524">
    <property type="entry name" value="Tscrpt_reg_HTH_GntR"/>
</dbReference>
<dbReference type="Pfam" id="PF00392">
    <property type="entry name" value="GntR"/>
    <property type="match status" value="1"/>
</dbReference>
<keyword evidence="1" id="KW-0805">Transcription regulation</keyword>
<evidence type="ECO:0000313" key="6">
    <source>
        <dbReference type="Proteomes" id="UP000237682"/>
    </source>
</evidence>
<evidence type="ECO:0000313" key="5">
    <source>
        <dbReference type="EMBL" id="PRH87735.1"/>
    </source>
</evidence>
<dbReference type="SUPFAM" id="SSF48008">
    <property type="entry name" value="GntR ligand-binding domain-like"/>
    <property type="match status" value="1"/>
</dbReference>
<dbReference type="Gene3D" id="1.20.120.530">
    <property type="entry name" value="GntR ligand-binding domain-like"/>
    <property type="match status" value="1"/>
</dbReference>
<dbReference type="PANTHER" id="PTHR43537">
    <property type="entry name" value="TRANSCRIPTIONAL REGULATOR, GNTR FAMILY"/>
    <property type="match status" value="1"/>
</dbReference>
<evidence type="ECO:0000256" key="1">
    <source>
        <dbReference type="ARBA" id="ARBA00023015"/>
    </source>
</evidence>
<dbReference type="InterPro" id="IPR008920">
    <property type="entry name" value="TF_FadR/GntR_C"/>
</dbReference>
<dbReference type="PANTHER" id="PTHR43537:SF5">
    <property type="entry name" value="UXU OPERON TRANSCRIPTIONAL REGULATOR"/>
    <property type="match status" value="1"/>
</dbReference>
<sequence>MGIPATRRRLNEIVAETLASHIRSGALPAGFVIREKAVTDLFGVGRMPAVVALARLEAERLVHRRPALRGVVVGLSRTVPARPGDLASHIALPEGLGRELRQRNWRSLIYPALERQVASCLLFGRFQIRTPALAEYFGVSRTIAHELLLRLERVGLVRQEVNARWYAGPLTPARIDELYEMRILLEPAALRQAVGRLEPSIIEERLERVSQAHTAEARADASLLHRLETDLHQDVVLRCANEELRATLYRCQLPLISVHLSFGSYGERTDIPHMIGMHKAVLEHLAGGRVEAAASALESHLRHSREDNPARLADLPALAPSQLDPYLDPI</sequence>
<dbReference type="EMBL" id="PUEJ01000003">
    <property type="protein sequence ID" value="PRH87735.1"/>
    <property type="molecule type" value="Genomic_DNA"/>
</dbReference>
<feature type="domain" description="HTH gntR-type" evidence="4">
    <location>
        <begin position="8"/>
        <end position="76"/>
    </location>
</feature>
<keyword evidence="6" id="KW-1185">Reference proteome</keyword>
<dbReference type="SUPFAM" id="SSF46785">
    <property type="entry name" value="Winged helix' DNA-binding domain"/>
    <property type="match status" value="2"/>
</dbReference>
<reference evidence="5 6" key="1">
    <citation type="submission" date="2018-02" db="EMBL/GenBank/DDBJ databases">
        <title>Whole genome sequencing of endophytic bacterium.</title>
        <authorList>
            <person name="Eedara R."/>
            <person name="Podile A.R."/>
        </authorList>
    </citation>
    <scope>NUCLEOTIDE SEQUENCE [LARGE SCALE GENOMIC DNA]</scope>
    <source>
        <strain evidence="5 6">RP1T</strain>
    </source>
</reference>
<name>A0A2S9QEI5_9HYPH</name>
<evidence type="ECO:0000256" key="2">
    <source>
        <dbReference type="ARBA" id="ARBA00023125"/>
    </source>
</evidence>
<dbReference type="PROSITE" id="PS50949">
    <property type="entry name" value="HTH_GNTR"/>
    <property type="match status" value="1"/>
</dbReference>
<accession>A0A2S9QEI5</accession>
<dbReference type="Pfam" id="PF07729">
    <property type="entry name" value="FCD"/>
    <property type="match status" value="1"/>
</dbReference>
<dbReference type="InterPro" id="IPR036390">
    <property type="entry name" value="WH_DNA-bd_sf"/>
</dbReference>
<organism evidence="5 6">
    <name type="scientific">Labrys okinawensis</name>
    <dbReference type="NCBI Taxonomy" id="346911"/>
    <lineage>
        <taxon>Bacteria</taxon>
        <taxon>Pseudomonadati</taxon>
        <taxon>Pseudomonadota</taxon>
        <taxon>Alphaproteobacteria</taxon>
        <taxon>Hyphomicrobiales</taxon>
        <taxon>Xanthobacteraceae</taxon>
        <taxon>Labrys</taxon>
    </lineage>
</organism>
<dbReference type="InterPro" id="IPR036388">
    <property type="entry name" value="WH-like_DNA-bd_sf"/>
</dbReference>
<dbReference type="SMART" id="SM00345">
    <property type="entry name" value="HTH_GNTR"/>
    <property type="match status" value="2"/>
</dbReference>
<dbReference type="AlphaFoldDB" id="A0A2S9QEI5"/>
<comment type="caution">
    <text evidence="5">The sequence shown here is derived from an EMBL/GenBank/DDBJ whole genome shotgun (WGS) entry which is preliminary data.</text>
</comment>
<dbReference type="Proteomes" id="UP000237682">
    <property type="component" value="Unassembled WGS sequence"/>
</dbReference>
<dbReference type="Gene3D" id="1.10.10.10">
    <property type="entry name" value="Winged helix-like DNA-binding domain superfamily/Winged helix DNA-binding domain"/>
    <property type="match status" value="2"/>
</dbReference>
<protein>
    <recommendedName>
        <fullName evidence="4">HTH gntR-type domain-containing protein</fullName>
    </recommendedName>
</protein>
<dbReference type="InterPro" id="IPR011711">
    <property type="entry name" value="GntR_C"/>
</dbReference>
<dbReference type="OrthoDB" id="8066003at2"/>
<evidence type="ECO:0000259" key="4">
    <source>
        <dbReference type="PROSITE" id="PS50949"/>
    </source>
</evidence>